<dbReference type="GO" id="GO:0030488">
    <property type="term" value="P:tRNA methylation"/>
    <property type="evidence" value="ECO:0007669"/>
    <property type="project" value="TreeGrafter"/>
</dbReference>
<evidence type="ECO:0000313" key="1">
    <source>
        <dbReference type="Ensembl" id="ENSCVAP00000016898.1"/>
    </source>
</evidence>
<dbReference type="AlphaFoldDB" id="A0A3Q2DDA7"/>
<organism evidence="1 2">
    <name type="scientific">Cyprinodon variegatus</name>
    <name type="common">Sheepshead minnow</name>
    <dbReference type="NCBI Taxonomy" id="28743"/>
    <lineage>
        <taxon>Eukaryota</taxon>
        <taxon>Metazoa</taxon>
        <taxon>Chordata</taxon>
        <taxon>Craniata</taxon>
        <taxon>Vertebrata</taxon>
        <taxon>Euteleostomi</taxon>
        <taxon>Actinopterygii</taxon>
        <taxon>Neopterygii</taxon>
        <taxon>Teleostei</taxon>
        <taxon>Neoteleostei</taxon>
        <taxon>Acanthomorphata</taxon>
        <taxon>Ovalentaria</taxon>
        <taxon>Atherinomorphae</taxon>
        <taxon>Cyprinodontiformes</taxon>
        <taxon>Cyprinodontidae</taxon>
        <taxon>Cyprinodon</taxon>
    </lineage>
</organism>
<reference evidence="1" key="2">
    <citation type="submission" date="2025-09" db="UniProtKB">
        <authorList>
            <consortium name="Ensembl"/>
        </authorList>
    </citation>
    <scope>IDENTIFICATION</scope>
</reference>
<dbReference type="STRING" id="28743.ENSCVAP00000016898"/>
<name>A0A3Q2DDA7_CYPVA</name>
<accession>A0A3Q2DDA7</accession>
<dbReference type="PANTHER" id="PTHR46529">
    <property type="entry name" value="TRNA WYBUTOSINE-SYNTHESIZING PROTEIN 4"/>
    <property type="match status" value="1"/>
</dbReference>
<dbReference type="InterPro" id="IPR029063">
    <property type="entry name" value="SAM-dependent_MTases_sf"/>
</dbReference>
<dbReference type="Proteomes" id="UP000265020">
    <property type="component" value="Unassembled WGS sequence"/>
</dbReference>
<dbReference type="OMA" id="DKGWECC"/>
<reference evidence="1" key="1">
    <citation type="submission" date="2025-08" db="UniProtKB">
        <authorList>
            <consortium name="Ensembl"/>
        </authorList>
    </citation>
    <scope>IDENTIFICATION</scope>
</reference>
<dbReference type="Gene3D" id="3.40.50.150">
    <property type="entry name" value="Vaccinia Virus protein VP39"/>
    <property type="match status" value="1"/>
</dbReference>
<dbReference type="GO" id="GO:0031591">
    <property type="term" value="P:wybutosine biosynthetic process"/>
    <property type="evidence" value="ECO:0007669"/>
    <property type="project" value="TreeGrafter"/>
</dbReference>
<dbReference type="SUPFAM" id="SSF53335">
    <property type="entry name" value="S-adenosyl-L-methionine-dependent methyltransferases"/>
    <property type="match status" value="1"/>
</dbReference>
<evidence type="ECO:0000313" key="2">
    <source>
        <dbReference type="Proteomes" id="UP000265020"/>
    </source>
</evidence>
<dbReference type="GeneTree" id="ENSGT00940000162599"/>
<sequence length="293" mass="32448">AALGRYRLLGLDVREESPVKEALSAAGLDWAAPTLILSEVVLTYMETQWSDAVIGWAARLLLQSLFVMYEQIHPHDPFGRVMQDHFLKLNSTLHALQQYPELSAQRRRFLDKGWECCACLDMNDFYLGLVPQEERDRVESLEPFDEHEEWHQKCSHYFILTASRGALMEQALLPQASGRDPAPPSVPSSRKPSHPLVFLSAAPSVAPSWSPAALSVRPVPVRLEGLGLASTRIRPQVVLLTGGSGRGGRGAETRCLLRGQGGWSSTRVEASADLGQLLPSFTLRLVWLISEVC</sequence>
<dbReference type="Ensembl" id="ENSCVAT00000025406.1">
    <property type="protein sequence ID" value="ENSCVAP00000016898.1"/>
    <property type="gene ID" value="ENSCVAG00000019927.1"/>
</dbReference>
<dbReference type="PANTHER" id="PTHR46529:SF1">
    <property type="entry name" value="TRNA WYBUTOSINE-SYNTHESIZING PROTEIN 4"/>
    <property type="match status" value="1"/>
</dbReference>
<protein>
    <submittedName>
        <fullName evidence="1">Uncharacterized protein</fullName>
    </submittedName>
</protein>
<dbReference type="GO" id="GO:0008175">
    <property type="term" value="F:tRNA methyltransferase activity"/>
    <property type="evidence" value="ECO:0007669"/>
    <property type="project" value="TreeGrafter"/>
</dbReference>
<proteinExistence type="predicted"/>
<keyword evidence="2" id="KW-1185">Reference proteome</keyword>